<dbReference type="PANTHER" id="PTHR10342">
    <property type="entry name" value="ARYLSULFATASE"/>
    <property type="match status" value="1"/>
</dbReference>
<feature type="coiled-coil region" evidence="7">
    <location>
        <begin position="503"/>
        <end position="533"/>
    </location>
</feature>
<dbReference type="Pfam" id="PF00884">
    <property type="entry name" value="Sulfatase"/>
    <property type="match status" value="1"/>
</dbReference>
<keyword evidence="8" id="KW-0732">Signal</keyword>
<organism evidence="10 11">
    <name type="scientific">Meganyctiphanes norvegica</name>
    <name type="common">Northern krill</name>
    <name type="synonym">Thysanopoda norvegica</name>
    <dbReference type="NCBI Taxonomy" id="48144"/>
    <lineage>
        <taxon>Eukaryota</taxon>
        <taxon>Metazoa</taxon>
        <taxon>Ecdysozoa</taxon>
        <taxon>Arthropoda</taxon>
        <taxon>Crustacea</taxon>
        <taxon>Multicrustacea</taxon>
        <taxon>Malacostraca</taxon>
        <taxon>Eumalacostraca</taxon>
        <taxon>Eucarida</taxon>
        <taxon>Euphausiacea</taxon>
        <taxon>Euphausiidae</taxon>
        <taxon>Meganyctiphanes</taxon>
    </lineage>
</organism>
<protein>
    <recommendedName>
        <fullName evidence="9">Sulfatase N-terminal domain-containing protein</fullName>
    </recommendedName>
</protein>
<dbReference type="Gene3D" id="3.40.720.10">
    <property type="entry name" value="Alkaline Phosphatase, subunit A"/>
    <property type="match status" value="1"/>
</dbReference>
<dbReference type="InterPro" id="IPR024607">
    <property type="entry name" value="Sulfatase_CS"/>
</dbReference>
<dbReference type="PROSITE" id="PS00149">
    <property type="entry name" value="SULFATASE_2"/>
    <property type="match status" value="1"/>
</dbReference>
<evidence type="ECO:0000313" key="11">
    <source>
        <dbReference type="Proteomes" id="UP001497623"/>
    </source>
</evidence>
<reference evidence="10 11" key="1">
    <citation type="submission" date="2024-05" db="EMBL/GenBank/DDBJ databases">
        <authorList>
            <person name="Wallberg A."/>
        </authorList>
    </citation>
    <scope>NUCLEOTIDE SEQUENCE [LARGE SCALE GENOMIC DNA]</scope>
</reference>
<comment type="similarity">
    <text evidence="2">Belongs to the sulfatase family.</text>
</comment>
<keyword evidence="7" id="KW-0175">Coiled coil</keyword>
<dbReference type="InterPro" id="IPR000917">
    <property type="entry name" value="Sulfatase_N"/>
</dbReference>
<keyword evidence="11" id="KW-1185">Reference proteome</keyword>
<name>A0AAV2Q033_MEGNR</name>
<evidence type="ECO:0000256" key="4">
    <source>
        <dbReference type="ARBA" id="ARBA00022801"/>
    </source>
</evidence>
<evidence type="ECO:0000256" key="1">
    <source>
        <dbReference type="ARBA" id="ARBA00001913"/>
    </source>
</evidence>
<feature type="signal peptide" evidence="8">
    <location>
        <begin position="1"/>
        <end position="19"/>
    </location>
</feature>
<keyword evidence="6" id="KW-0325">Glycoprotein</keyword>
<evidence type="ECO:0000256" key="8">
    <source>
        <dbReference type="SAM" id="SignalP"/>
    </source>
</evidence>
<keyword evidence="4" id="KW-0378">Hydrolase</keyword>
<keyword evidence="5" id="KW-0106">Calcium</keyword>
<evidence type="ECO:0000256" key="5">
    <source>
        <dbReference type="ARBA" id="ARBA00022837"/>
    </source>
</evidence>
<dbReference type="PANTHER" id="PTHR10342:SF274">
    <property type="entry name" value="ARYLSULFATASE B"/>
    <property type="match status" value="1"/>
</dbReference>
<feature type="chain" id="PRO_5043774587" description="Sulfatase N-terminal domain-containing protein" evidence="8">
    <location>
        <begin position="20"/>
        <end position="698"/>
    </location>
</feature>
<gene>
    <name evidence="10" type="ORF">MNOR_LOCUS5449</name>
</gene>
<feature type="non-terminal residue" evidence="10">
    <location>
        <position position="698"/>
    </location>
</feature>
<dbReference type="GO" id="GO:0008484">
    <property type="term" value="F:sulfuric ester hydrolase activity"/>
    <property type="evidence" value="ECO:0007669"/>
    <property type="project" value="InterPro"/>
</dbReference>
<keyword evidence="3" id="KW-0479">Metal-binding</keyword>
<dbReference type="AlphaFoldDB" id="A0AAV2Q033"/>
<evidence type="ECO:0000256" key="6">
    <source>
        <dbReference type="ARBA" id="ARBA00023180"/>
    </source>
</evidence>
<proteinExistence type="inferred from homology"/>
<dbReference type="GO" id="GO:0046872">
    <property type="term" value="F:metal ion binding"/>
    <property type="evidence" value="ECO:0007669"/>
    <property type="project" value="UniProtKB-KW"/>
</dbReference>
<comment type="cofactor">
    <cofactor evidence="1">
        <name>Ca(2+)</name>
        <dbReference type="ChEBI" id="CHEBI:29108"/>
    </cofactor>
</comment>
<evidence type="ECO:0000256" key="2">
    <source>
        <dbReference type="ARBA" id="ARBA00008779"/>
    </source>
</evidence>
<dbReference type="EMBL" id="CAXKWB010002099">
    <property type="protein sequence ID" value="CAL4066202.1"/>
    <property type="molecule type" value="Genomic_DNA"/>
</dbReference>
<sequence length="698" mass="79549">MYWAVLLIVAVVVLLQVHAQDNAANDKWGSVTAKDVHQDAQTGNRKPHIIFIVADDLGWHDVSWHNPKVHTPNLGKLATTGVILNQSYVMHICTPSRSALMTGRYPFTIGRQHGVLRPMEPLGLTLNHTILPQELKKLGYSTHAVGKWHLGFCNWKYTPTKRGFDTFYGYYNGAEDYFTHKRESLVEESRTNGRLIYHSIQATDMRALISIQLKCPKDSAVDGSESVQDECASRLGGYDFRNNTIPDFDVAETYSTYVYASYIEELLARRNASEPMFLYMPFQSVHAPLQVPGKYIEPFKYVGDHNRRTFMGMLSALDEAVGRIVEALKETGHYNNSIIVFTTDNGGQTMWGGNNWPLRGRKATLWEGGTRGSAFVHSPLLNNTGTVSNQLVHVSDWFATLVGVAGGNVTEGLDSIDQWAAISGNADPPRDVMIYNLDDSEGILGGIRIGNYKLLLGEQGFDEWVKPPEGLPKEKLIENYNKTEDITEMEHDIRIKENVISKKRRKDINNRKLKRKLRKKEKLKQKIKREKLVFQKRVSIKTDDNNILNENSPLIILKRVKRNKRQSSSPGQHLTVDHGEQRPFIVQAKPDVQVNYTKKINIYDSPRDRPSPVTFADLLNWNVEDLVDYKKLKLRVFNLKTDPTEHHDLANKNPSLVKQLLGQLLLELPRLVPPEVKPEDHRGNPRFWDNIWSPGWYK</sequence>
<dbReference type="SUPFAM" id="SSF53649">
    <property type="entry name" value="Alkaline phosphatase-like"/>
    <property type="match status" value="1"/>
</dbReference>
<evidence type="ECO:0000256" key="7">
    <source>
        <dbReference type="SAM" id="Coils"/>
    </source>
</evidence>
<feature type="domain" description="Sulfatase N-terminal" evidence="9">
    <location>
        <begin position="47"/>
        <end position="406"/>
    </location>
</feature>
<comment type="caution">
    <text evidence="10">The sequence shown here is derived from an EMBL/GenBank/DDBJ whole genome shotgun (WGS) entry which is preliminary data.</text>
</comment>
<evidence type="ECO:0000256" key="3">
    <source>
        <dbReference type="ARBA" id="ARBA00022723"/>
    </source>
</evidence>
<evidence type="ECO:0000259" key="9">
    <source>
        <dbReference type="Pfam" id="PF00884"/>
    </source>
</evidence>
<dbReference type="Proteomes" id="UP001497623">
    <property type="component" value="Unassembled WGS sequence"/>
</dbReference>
<accession>A0AAV2Q033</accession>
<evidence type="ECO:0000313" key="10">
    <source>
        <dbReference type="EMBL" id="CAL4066202.1"/>
    </source>
</evidence>
<dbReference type="InterPro" id="IPR017850">
    <property type="entry name" value="Alkaline_phosphatase_core_sf"/>
</dbReference>
<dbReference type="CDD" id="cd16029">
    <property type="entry name" value="4-S"/>
    <property type="match status" value="1"/>
</dbReference>
<dbReference type="InterPro" id="IPR047115">
    <property type="entry name" value="ARSB"/>
</dbReference>